<evidence type="ECO:0000256" key="1">
    <source>
        <dbReference type="ARBA" id="ARBA00004413"/>
    </source>
</evidence>
<dbReference type="Pfam" id="PF02050">
    <property type="entry name" value="FliJ"/>
    <property type="match status" value="1"/>
</dbReference>
<keyword evidence="12" id="KW-1185">Reference proteome</keyword>
<dbReference type="RefSeq" id="WP_100667822.1">
    <property type="nucleotide sequence ID" value="NZ_CP024955.1"/>
</dbReference>
<comment type="similarity">
    <text evidence="2">Belongs to the FliJ family.</text>
</comment>
<evidence type="ECO:0000313" key="12">
    <source>
        <dbReference type="Proteomes" id="UP000231932"/>
    </source>
</evidence>
<name>A0A2K8N6R3_9BACL</name>
<dbReference type="GO" id="GO:0006935">
    <property type="term" value="P:chemotaxis"/>
    <property type="evidence" value="ECO:0007669"/>
    <property type="project" value="UniProtKB-KW"/>
</dbReference>
<dbReference type="GO" id="GO:0005886">
    <property type="term" value="C:plasma membrane"/>
    <property type="evidence" value="ECO:0007669"/>
    <property type="project" value="UniProtKB-SubCell"/>
</dbReference>
<comment type="subcellular location">
    <subcellularLocation>
        <location evidence="1">Cell membrane</location>
        <topology evidence="1">Peripheral membrane protein</topology>
        <orientation evidence="1">Cytoplasmic side</orientation>
    </subcellularLocation>
</comment>
<dbReference type="InterPro" id="IPR053716">
    <property type="entry name" value="Flag_assembly_chemotaxis_eff"/>
</dbReference>
<dbReference type="KEGG" id="kyr:CVV65_08895"/>
<keyword evidence="6" id="KW-0145">Chemotaxis</keyword>
<keyword evidence="4" id="KW-0813">Transport</keyword>
<dbReference type="GO" id="GO:0015031">
    <property type="term" value="P:protein transport"/>
    <property type="evidence" value="ECO:0007669"/>
    <property type="project" value="UniProtKB-KW"/>
</dbReference>
<accession>A0A2K8N6R3</accession>
<evidence type="ECO:0000256" key="6">
    <source>
        <dbReference type="ARBA" id="ARBA00022500"/>
    </source>
</evidence>
<dbReference type="InterPro" id="IPR012823">
    <property type="entry name" value="Flagell_FliJ"/>
</dbReference>
<dbReference type="Proteomes" id="UP000231932">
    <property type="component" value="Chromosome"/>
</dbReference>
<evidence type="ECO:0000313" key="11">
    <source>
        <dbReference type="EMBL" id="ATY85024.1"/>
    </source>
</evidence>
<evidence type="ECO:0000256" key="5">
    <source>
        <dbReference type="ARBA" id="ARBA00022475"/>
    </source>
</evidence>
<evidence type="ECO:0000256" key="7">
    <source>
        <dbReference type="ARBA" id="ARBA00022795"/>
    </source>
</evidence>
<gene>
    <name evidence="11" type="ORF">CVV65_08895</name>
</gene>
<keyword evidence="10" id="KW-1006">Bacterial flagellum protein export</keyword>
<evidence type="ECO:0000256" key="3">
    <source>
        <dbReference type="ARBA" id="ARBA00020392"/>
    </source>
</evidence>
<dbReference type="AlphaFoldDB" id="A0A2K8N6R3"/>
<proteinExistence type="inferred from homology"/>
<dbReference type="Gene3D" id="1.10.287.1700">
    <property type="match status" value="1"/>
</dbReference>
<protein>
    <recommendedName>
        <fullName evidence="3">Flagellar FliJ protein</fullName>
    </recommendedName>
</protein>
<evidence type="ECO:0000256" key="9">
    <source>
        <dbReference type="ARBA" id="ARBA00023136"/>
    </source>
</evidence>
<dbReference type="EMBL" id="CP024955">
    <property type="protein sequence ID" value="ATY85024.1"/>
    <property type="molecule type" value="Genomic_DNA"/>
</dbReference>
<keyword evidence="9" id="KW-0472">Membrane</keyword>
<sequence length="145" mass="16908">MRSAKRAARVREVQERLLQVRVSELEEAARRRDAVHQARDAWSGRLMEAAAPRQASISSAEWTLWQHWAAFVAGRVAELGNQLDAAERKVEQCREATLDQWKWAKTWGMLEERAAEEERHCRERREEKDREEAFLLRLAGERGEG</sequence>
<keyword evidence="8" id="KW-0653">Protein transport</keyword>
<organism evidence="11 12">
    <name type="scientific">Kyrpidia spormannii</name>
    <dbReference type="NCBI Taxonomy" id="2055160"/>
    <lineage>
        <taxon>Bacteria</taxon>
        <taxon>Bacillati</taxon>
        <taxon>Bacillota</taxon>
        <taxon>Bacilli</taxon>
        <taxon>Bacillales</taxon>
        <taxon>Alicyclobacillaceae</taxon>
        <taxon>Kyrpidia</taxon>
    </lineage>
</organism>
<evidence type="ECO:0000256" key="8">
    <source>
        <dbReference type="ARBA" id="ARBA00022927"/>
    </source>
</evidence>
<dbReference type="GO" id="GO:0044781">
    <property type="term" value="P:bacterial-type flagellum organization"/>
    <property type="evidence" value="ECO:0007669"/>
    <property type="project" value="UniProtKB-KW"/>
</dbReference>
<dbReference type="OrthoDB" id="9830348at2"/>
<keyword evidence="5" id="KW-1003">Cell membrane</keyword>
<evidence type="ECO:0000256" key="10">
    <source>
        <dbReference type="ARBA" id="ARBA00023225"/>
    </source>
</evidence>
<keyword evidence="7" id="KW-1005">Bacterial flagellum biogenesis</keyword>
<evidence type="ECO:0000256" key="2">
    <source>
        <dbReference type="ARBA" id="ARBA00010004"/>
    </source>
</evidence>
<evidence type="ECO:0000256" key="4">
    <source>
        <dbReference type="ARBA" id="ARBA00022448"/>
    </source>
</evidence>
<dbReference type="GO" id="GO:0071973">
    <property type="term" value="P:bacterial-type flagellum-dependent cell motility"/>
    <property type="evidence" value="ECO:0007669"/>
    <property type="project" value="InterPro"/>
</dbReference>
<dbReference type="GO" id="GO:0009288">
    <property type="term" value="C:bacterial-type flagellum"/>
    <property type="evidence" value="ECO:0007669"/>
    <property type="project" value="InterPro"/>
</dbReference>
<reference evidence="12" key="1">
    <citation type="submission" date="2017-11" db="EMBL/GenBank/DDBJ databases">
        <title>Complete Genome Sequence of Kyrpidia sp. Strain EA-1, a thermophilic, hydrogen-oxidizing Bacterium, isolated from the Azores.</title>
        <authorList>
            <person name="Reiner J.E."/>
            <person name="Lapp C.J."/>
            <person name="Bunk B."/>
            <person name="Gescher J."/>
        </authorList>
    </citation>
    <scope>NUCLEOTIDE SEQUENCE [LARGE SCALE GENOMIC DNA]</scope>
    <source>
        <strain evidence="12">EA-1</strain>
    </source>
</reference>